<keyword evidence="7" id="KW-1185">Reference proteome</keyword>
<evidence type="ECO:0000256" key="3">
    <source>
        <dbReference type="ARBA" id="ARBA00022679"/>
    </source>
</evidence>
<evidence type="ECO:0000256" key="1">
    <source>
        <dbReference type="ARBA" id="ARBA00001933"/>
    </source>
</evidence>
<keyword evidence="6" id="KW-0032">Aminotransferase</keyword>
<dbReference type="EC" id="2.3.1.47" evidence="2"/>
<comment type="caution">
    <text evidence="6">The sequence shown here is derived from an EMBL/GenBank/DDBJ whole genome shotgun (WGS) entry which is preliminary data.</text>
</comment>
<dbReference type="Pfam" id="PF00155">
    <property type="entry name" value="Aminotran_1_2"/>
    <property type="match status" value="1"/>
</dbReference>
<dbReference type="EMBL" id="JAZGQL010000009">
    <property type="protein sequence ID" value="MEE6308132.1"/>
    <property type="molecule type" value="Genomic_DNA"/>
</dbReference>
<protein>
    <recommendedName>
        <fullName evidence="2">8-amino-7-oxononanoate synthase</fullName>
        <ecNumber evidence="2">2.3.1.47</ecNumber>
    </recommendedName>
</protein>
<evidence type="ECO:0000256" key="2">
    <source>
        <dbReference type="ARBA" id="ARBA00013187"/>
    </source>
</evidence>
<dbReference type="PANTHER" id="PTHR13693:SF3">
    <property type="entry name" value="LD36009P"/>
    <property type="match status" value="1"/>
</dbReference>
<organism evidence="6 7">
    <name type="scientific">Plantactinospora veratri</name>
    <dbReference type="NCBI Taxonomy" id="1436122"/>
    <lineage>
        <taxon>Bacteria</taxon>
        <taxon>Bacillati</taxon>
        <taxon>Actinomycetota</taxon>
        <taxon>Actinomycetes</taxon>
        <taxon>Micromonosporales</taxon>
        <taxon>Micromonosporaceae</taxon>
        <taxon>Plantactinospora</taxon>
    </lineage>
</organism>
<reference evidence="6 7" key="1">
    <citation type="submission" date="2024-01" db="EMBL/GenBank/DDBJ databases">
        <title>Genome insights into Plantactinospora veratri sp. nov.</title>
        <authorList>
            <person name="Wang L."/>
        </authorList>
    </citation>
    <scope>NUCLEOTIDE SEQUENCE [LARGE SCALE GENOMIC DNA]</scope>
    <source>
        <strain evidence="6 7">NEAU-FHS4</strain>
    </source>
</reference>
<comment type="cofactor">
    <cofactor evidence="1">
        <name>pyridoxal 5'-phosphate</name>
        <dbReference type="ChEBI" id="CHEBI:597326"/>
    </cofactor>
</comment>
<sequence length="151" mass="16693">MDIFGRCQSYNESQEARAAELNPNFIPVEGHDATAAQTIDGDILMCGSNNYLGLTSDPRVKAAAQAAIEEYGTSRTSSRLLNGNTPLHDELEHELADFLGMPAALVFPTGYHWKRLPMACRWSRYRWGTTNQAWPPGSSTSAWASPTRCTR</sequence>
<accession>A0ABU7SEU9</accession>
<dbReference type="Proteomes" id="UP001339911">
    <property type="component" value="Unassembled WGS sequence"/>
</dbReference>
<evidence type="ECO:0000313" key="7">
    <source>
        <dbReference type="Proteomes" id="UP001339911"/>
    </source>
</evidence>
<comment type="catalytic activity">
    <reaction evidence="4">
        <text>6-carboxyhexanoyl-[ACP] + L-alanine + H(+) = (8S)-8-amino-7-oxononanoate + holo-[ACP] + CO2</text>
        <dbReference type="Rhea" id="RHEA:42288"/>
        <dbReference type="Rhea" id="RHEA-COMP:9685"/>
        <dbReference type="Rhea" id="RHEA-COMP:9955"/>
        <dbReference type="ChEBI" id="CHEBI:15378"/>
        <dbReference type="ChEBI" id="CHEBI:16526"/>
        <dbReference type="ChEBI" id="CHEBI:57972"/>
        <dbReference type="ChEBI" id="CHEBI:64479"/>
        <dbReference type="ChEBI" id="CHEBI:78846"/>
        <dbReference type="ChEBI" id="CHEBI:149468"/>
        <dbReference type="EC" id="2.3.1.47"/>
    </reaction>
</comment>
<proteinExistence type="predicted"/>
<name>A0ABU7SEU9_9ACTN</name>
<dbReference type="InterPro" id="IPR015421">
    <property type="entry name" value="PyrdxlP-dep_Trfase_major"/>
</dbReference>
<dbReference type="InterPro" id="IPR004839">
    <property type="entry name" value="Aminotransferase_I/II_large"/>
</dbReference>
<dbReference type="InterPro" id="IPR050087">
    <property type="entry name" value="AON_synthase_class-II"/>
</dbReference>
<gene>
    <name evidence="6" type="ORF">V1634_14985</name>
</gene>
<keyword evidence="3" id="KW-0808">Transferase</keyword>
<dbReference type="SUPFAM" id="SSF53383">
    <property type="entry name" value="PLP-dependent transferases"/>
    <property type="match status" value="1"/>
</dbReference>
<dbReference type="PANTHER" id="PTHR13693">
    <property type="entry name" value="CLASS II AMINOTRANSFERASE/8-AMINO-7-OXONONANOATE SYNTHASE"/>
    <property type="match status" value="1"/>
</dbReference>
<dbReference type="RefSeq" id="WP_331208425.1">
    <property type="nucleotide sequence ID" value="NZ_JAZGQL010000009.1"/>
</dbReference>
<feature type="domain" description="Aminotransferase class I/classII large" evidence="5">
    <location>
        <begin position="47"/>
        <end position="112"/>
    </location>
</feature>
<dbReference type="GO" id="GO:0008483">
    <property type="term" value="F:transaminase activity"/>
    <property type="evidence" value="ECO:0007669"/>
    <property type="project" value="UniProtKB-KW"/>
</dbReference>
<evidence type="ECO:0000313" key="6">
    <source>
        <dbReference type="EMBL" id="MEE6308132.1"/>
    </source>
</evidence>
<evidence type="ECO:0000256" key="4">
    <source>
        <dbReference type="ARBA" id="ARBA00047715"/>
    </source>
</evidence>
<evidence type="ECO:0000259" key="5">
    <source>
        <dbReference type="Pfam" id="PF00155"/>
    </source>
</evidence>
<dbReference type="InterPro" id="IPR015424">
    <property type="entry name" value="PyrdxlP-dep_Trfase"/>
</dbReference>
<dbReference type="Gene3D" id="3.40.640.10">
    <property type="entry name" value="Type I PLP-dependent aspartate aminotransferase-like (Major domain)"/>
    <property type="match status" value="1"/>
</dbReference>